<dbReference type="Proteomes" id="UP000187941">
    <property type="component" value="Chromosome"/>
</dbReference>
<protein>
    <recommendedName>
        <fullName evidence="4">Outer membrane protein beta-barrel domain-containing protein</fullName>
    </recommendedName>
</protein>
<dbReference type="AlphaFoldDB" id="A0A1P9X252"/>
<feature type="chain" id="PRO_5012456270" description="Outer membrane protein beta-barrel domain-containing protein" evidence="1">
    <location>
        <begin position="22"/>
        <end position="214"/>
    </location>
</feature>
<keyword evidence="1" id="KW-0732">Signal</keyword>
<dbReference type="STRING" id="1178516.AWR27_21790"/>
<proteinExistence type="predicted"/>
<dbReference type="RefSeq" id="WP_077133169.1">
    <property type="nucleotide sequence ID" value="NZ_CP014263.1"/>
</dbReference>
<gene>
    <name evidence="2" type="ORF">AWR27_21790</name>
</gene>
<name>A0A1P9X252_9BACT</name>
<accession>A0A1P9X252</accession>
<dbReference type="OrthoDB" id="1098580at2"/>
<dbReference type="EMBL" id="CP014263">
    <property type="protein sequence ID" value="AQG81699.1"/>
    <property type="molecule type" value="Genomic_DNA"/>
</dbReference>
<evidence type="ECO:0000313" key="3">
    <source>
        <dbReference type="Proteomes" id="UP000187941"/>
    </source>
</evidence>
<keyword evidence="3" id="KW-1185">Reference proteome</keyword>
<feature type="signal peptide" evidence="1">
    <location>
        <begin position="1"/>
        <end position="21"/>
    </location>
</feature>
<sequence>MNHLRKLLVITALLSSTVSFAQLTDDPEDRREEGREPLRTQTVDGQPLPLMQRLRFGGGISALQFGNPNAGIPFIIGVSPVVAYQAAERLVLGVGVDYQYARLRAFDTSGQRVNLTANQYGGRGFAMYELIPNIVPGLYAHGEVASTSIQNGYTIPGRPRPGRFNVTAPLLGVTYSQRIGRLAGINVSVLYNLNFTAQARYLYNSPFVFRILFF</sequence>
<dbReference type="KEGG" id="smon:AWR27_21790"/>
<dbReference type="SUPFAM" id="SSF56935">
    <property type="entry name" value="Porins"/>
    <property type="match status" value="1"/>
</dbReference>
<reference evidence="2 3" key="1">
    <citation type="submission" date="2016-01" db="EMBL/GenBank/DDBJ databases">
        <authorList>
            <person name="Oliw E.H."/>
        </authorList>
    </citation>
    <scope>NUCLEOTIDE SEQUENCE [LARGE SCALE GENOMIC DNA]</scope>
    <source>
        <strain evidence="2 3">DY10</strain>
    </source>
</reference>
<evidence type="ECO:0000313" key="2">
    <source>
        <dbReference type="EMBL" id="AQG81699.1"/>
    </source>
</evidence>
<evidence type="ECO:0008006" key="4">
    <source>
        <dbReference type="Google" id="ProtNLM"/>
    </source>
</evidence>
<organism evidence="2 3">
    <name type="scientific">Spirosoma montaniterrae</name>
    <dbReference type="NCBI Taxonomy" id="1178516"/>
    <lineage>
        <taxon>Bacteria</taxon>
        <taxon>Pseudomonadati</taxon>
        <taxon>Bacteroidota</taxon>
        <taxon>Cytophagia</taxon>
        <taxon>Cytophagales</taxon>
        <taxon>Cytophagaceae</taxon>
        <taxon>Spirosoma</taxon>
    </lineage>
</organism>
<evidence type="ECO:0000256" key="1">
    <source>
        <dbReference type="SAM" id="SignalP"/>
    </source>
</evidence>